<evidence type="ECO:0000313" key="2">
    <source>
        <dbReference type="EMBL" id="KFB49293.1"/>
    </source>
</evidence>
<organism evidence="2">
    <name type="scientific">Anopheles sinensis</name>
    <name type="common">Mosquito</name>
    <dbReference type="NCBI Taxonomy" id="74873"/>
    <lineage>
        <taxon>Eukaryota</taxon>
        <taxon>Metazoa</taxon>
        <taxon>Ecdysozoa</taxon>
        <taxon>Arthropoda</taxon>
        <taxon>Hexapoda</taxon>
        <taxon>Insecta</taxon>
        <taxon>Pterygota</taxon>
        <taxon>Neoptera</taxon>
        <taxon>Endopterygota</taxon>
        <taxon>Diptera</taxon>
        <taxon>Nematocera</taxon>
        <taxon>Culicoidea</taxon>
        <taxon>Culicidae</taxon>
        <taxon>Anophelinae</taxon>
        <taxon>Anopheles</taxon>
    </lineage>
</organism>
<dbReference type="Proteomes" id="UP000030765">
    <property type="component" value="Unassembled WGS sequence"/>
</dbReference>
<dbReference type="VEuPathDB" id="VectorBase:ASIC017408"/>
<reference evidence="3" key="2">
    <citation type="submission" date="2020-05" db="UniProtKB">
        <authorList>
            <consortium name="EnsemblMetazoa"/>
        </authorList>
    </citation>
    <scope>IDENTIFICATION</scope>
</reference>
<proteinExistence type="predicted"/>
<evidence type="ECO:0000313" key="4">
    <source>
        <dbReference type="Proteomes" id="UP000030765"/>
    </source>
</evidence>
<evidence type="ECO:0000313" key="3">
    <source>
        <dbReference type="EnsemblMetazoa" id="ASIC017408-PA"/>
    </source>
</evidence>
<dbReference type="EnsemblMetazoa" id="ASIC017408-RA">
    <property type="protein sequence ID" value="ASIC017408-PA"/>
    <property type="gene ID" value="ASIC017408"/>
</dbReference>
<dbReference type="EMBL" id="ATLV01023555">
    <property type="status" value="NOT_ANNOTATED_CDS"/>
    <property type="molecule type" value="Genomic_DNA"/>
</dbReference>
<keyword evidence="4" id="KW-1185">Reference proteome</keyword>
<accession>A0A084WGE9</accession>
<sequence>MTAAEDKAPGGKRSACPPAAEKLNPPTPPAHSNTRSMRDDKTSASGSVAWSEMQPGGNCILDGNDFTPIIVACTVALMHESVPGPGTISDPINARKGNDDSGTDLCFAKMATLASGPGRLGAR</sequence>
<feature type="region of interest" description="Disordered" evidence="1">
    <location>
        <begin position="1"/>
        <end position="50"/>
    </location>
</feature>
<protein>
    <submittedName>
        <fullName evidence="2 3">Uncharacterized protein</fullName>
    </submittedName>
</protein>
<evidence type="ECO:0000256" key="1">
    <source>
        <dbReference type="SAM" id="MobiDB-lite"/>
    </source>
</evidence>
<dbReference type="EMBL" id="KE525344">
    <property type="protein sequence ID" value="KFB49293.1"/>
    <property type="molecule type" value="Genomic_DNA"/>
</dbReference>
<gene>
    <name evidence="2" type="ORF">ZHAS_00017408</name>
</gene>
<reference evidence="2 4" key="1">
    <citation type="journal article" date="2014" name="BMC Genomics">
        <title>Genome sequence of Anopheles sinensis provides insight into genetics basis of mosquito competence for malaria parasites.</title>
        <authorList>
            <person name="Zhou D."/>
            <person name="Zhang D."/>
            <person name="Ding G."/>
            <person name="Shi L."/>
            <person name="Hou Q."/>
            <person name="Ye Y."/>
            <person name="Xu Y."/>
            <person name="Zhou H."/>
            <person name="Xiong C."/>
            <person name="Li S."/>
            <person name="Yu J."/>
            <person name="Hong S."/>
            <person name="Yu X."/>
            <person name="Zou P."/>
            <person name="Chen C."/>
            <person name="Chang X."/>
            <person name="Wang W."/>
            <person name="Lv Y."/>
            <person name="Sun Y."/>
            <person name="Ma L."/>
            <person name="Shen B."/>
            <person name="Zhu C."/>
        </authorList>
    </citation>
    <scope>NUCLEOTIDE SEQUENCE [LARGE SCALE GENOMIC DNA]</scope>
</reference>
<name>A0A084WGE9_ANOSI</name>
<dbReference type="AlphaFoldDB" id="A0A084WGE9"/>